<dbReference type="RefSeq" id="WP_099106300.1">
    <property type="nucleotide sequence ID" value="NZ_JAATJF010000001.1"/>
</dbReference>
<organism evidence="1 2">
    <name type="scientific">Neolewinella marina</name>
    <dbReference type="NCBI Taxonomy" id="438751"/>
    <lineage>
        <taxon>Bacteria</taxon>
        <taxon>Pseudomonadati</taxon>
        <taxon>Bacteroidota</taxon>
        <taxon>Saprospiria</taxon>
        <taxon>Saprospirales</taxon>
        <taxon>Lewinellaceae</taxon>
        <taxon>Neolewinella</taxon>
    </lineage>
</organism>
<evidence type="ECO:0008006" key="3">
    <source>
        <dbReference type="Google" id="ProtNLM"/>
    </source>
</evidence>
<sequence length="178" mass="19787">MAPPLPPPADRPMVVTAWFAEEDLAPFNALRRRFFPPERNYLDAHLTLFHHIPPGIRGAFLHAAADACAGLPPVPVEIRPPFLLGRGVAYAVASDGLRHLRSRLVEQFSPSLTAQDLNSWGRPHLTVQNKVAPEDAHRLLRRLQPRFTPCHIALKGLSCHTYDGGPWSLITHLPFGKP</sequence>
<dbReference type="AlphaFoldDB" id="A0A2G0CFK0"/>
<dbReference type="SUPFAM" id="SSF55144">
    <property type="entry name" value="LigT-like"/>
    <property type="match status" value="1"/>
</dbReference>
<dbReference type="InterPro" id="IPR009097">
    <property type="entry name" value="Cyclic_Pdiesterase"/>
</dbReference>
<gene>
    <name evidence="1" type="ORF">CGL56_09495</name>
</gene>
<protein>
    <recommendedName>
        <fullName evidence="3">2'-5' RNA ligase family protein</fullName>
    </recommendedName>
</protein>
<keyword evidence="2" id="KW-1185">Reference proteome</keyword>
<dbReference type="Pfam" id="PF13563">
    <property type="entry name" value="2_5_RNA_ligase2"/>
    <property type="match status" value="1"/>
</dbReference>
<proteinExistence type="predicted"/>
<evidence type="ECO:0000313" key="1">
    <source>
        <dbReference type="EMBL" id="PHK98690.1"/>
    </source>
</evidence>
<dbReference type="OrthoDB" id="793003at2"/>
<evidence type="ECO:0000313" key="2">
    <source>
        <dbReference type="Proteomes" id="UP000226437"/>
    </source>
</evidence>
<comment type="caution">
    <text evidence="1">The sequence shown here is derived from an EMBL/GenBank/DDBJ whole genome shotgun (WGS) entry which is preliminary data.</text>
</comment>
<reference evidence="1 2" key="1">
    <citation type="submission" date="2017-10" db="EMBL/GenBank/DDBJ databases">
        <title>The draft genome sequence of Lewinella marina KCTC 32374.</title>
        <authorList>
            <person name="Wang K."/>
        </authorList>
    </citation>
    <scope>NUCLEOTIDE SEQUENCE [LARGE SCALE GENOMIC DNA]</scope>
    <source>
        <strain evidence="1 2">MKG-38</strain>
    </source>
</reference>
<name>A0A2G0CFK0_9BACT</name>
<dbReference type="Proteomes" id="UP000226437">
    <property type="component" value="Unassembled WGS sequence"/>
</dbReference>
<dbReference type="EMBL" id="PDLO01000003">
    <property type="protein sequence ID" value="PHK98690.1"/>
    <property type="molecule type" value="Genomic_DNA"/>
</dbReference>
<dbReference type="Gene3D" id="3.90.1140.10">
    <property type="entry name" value="Cyclic phosphodiesterase"/>
    <property type="match status" value="1"/>
</dbReference>
<accession>A0A2G0CFK0</accession>